<keyword evidence="4" id="KW-0158">Chromosome</keyword>
<evidence type="ECO:0000313" key="8">
    <source>
        <dbReference type="WBParaSite" id="ACAC_0000010101-mRNA-1"/>
    </source>
</evidence>
<proteinExistence type="inferred from homology"/>
<feature type="domain" description="INTS8 TPR repeats" evidence="6">
    <location>
        <begin position="631"/>
        <end position="818"/>
    </location>
</feature>
<evidence type="ECO:0000259" key="6">
    <source>
        <dbReference type="Pfam" id="PF25756"/>
    </source>
</evidence>
<accession>A0A158P5S5</accession>
<evidence type="ECO:0000256" key="5">
    <source>
        <dbReference type="ARBA" id="ARBA00023242"/>
    </source>
</evidence>
<sequence>MMEIIDTIQNLNECWGPLEENWFDYFIDVRKLSQLLTVPGNKEIVSELALQFAEQAANTQKEHEVLISNGSCNEDVQFSLRKAACLFLCATACFAYIDWDIDHLIDKYNEILSVRILVENFLGMCRSNDCPCDVKKGGLSLSVGIIGNNVLCQWAPRPVFDLSTTVVPANVVVNVSRFELLQFHFSNGAIEAAQGLLKMVTLPEPMSPLFAIDRKLLNGYHIALNVPSPLPPIPTTVKEFVPDQNLLTDDQSVFRRFRMWRLRAVKRTTGQLQVAFRSENVAKDVLEGCATSVRERLTDKVVQQRFIKSLQRQMPFVRDEGKRRRINALLLFLCATISGMREELLRCGWDAHSRLRTLASQVPKSTIPPLSTQIVKLILANDNPFWTIVTSFSAVELKQAMNKLDRFVRPSMFVLPEMSAECVLVTRPINELHAVLLAKLHQLSEMRNSTTQNRIEWDTQCTAYWQEFGLLSNCQIVMLTEEYDDLILTMLSHEAADTAADDRQLRSMKKLFTMNADADLLKKPGGTAFAAQTFARALNAEDWDFITAEVKFSSITTTMAQLLAAYLMSSAPGKDASQLRKVCDTLNAHVSPFFDQGSRNGRRDLNRSRDRDDRDRAASVIEMSRFLKFKNINILAVQELLEMFFRIALTINPTNSPWLRSAADFQYGRGLLNEAGILYMEYLLASRQALLAGVQEAQSEDVIWHRLRVCLARSQYFTLASLICQLIEHKREDEYIKSMELLFSELPLDAGANYSGMVFDNTLAEYLSDVYERNHMQHSADLLFSNAYASCMNPEGRDVLAREQSRRTQRLLRTLAAQLFDVHF</sequence>
<dbReference type="AlphaFoldDB" id="A0A158P5S5"/>
<dbReference type="InterPro" id="IPR057980">
    <property type="entry name" value="TPR_INTS8"/>
</dbReference>
<keyword evidence="7" id="KW-1185">Reference proteome</keyword>
<dbReference type="Pfam" id="PF25756">
    <property type="entry name" value="TPR_INTS8"/>
    <property type="match status" value="2"/>
</dbReference>
<organism evidence="7 8">
    <name type="scientific">Angiostrongylus cantonensis</name>
    <name type="common">Rat lungworm</name>
    <dbReference type="NCBI Taxonomy" id="6313"/>
    <lineage>
        <taxon>Eukaryota</taxon>
        <taxon>Metazoa</taxon>
        <taxon>Ecdysozoa</taxon>
        <taxon>Nematoda</taxon>
        <taxon>Chromadorea</taxon>
        <taxon>Rhabditida</taxon>
        <taxon>Rhabditina</taxon>
        <taxon>Rhabditomorpha</taxon>
        <taxon>Strongyloidea</taxon>
        <taxon>Metastrongylidae</taxon>
        <taxon>Angiostrongylus</taxon>
    </lineage>
</organism>
<keyword evidence="5" id="KW-0539">Nucleus</keyword>
<reference evidence="7" key="1">
    <citation type="submission" date="2012-09" db="EMBL/GenBank/DDBJ databases">
        <authorList>
            <person name="Martin A.A."/>
        </authorList>
    </citation>
    <scope>NUCLEOTIDE SEQUENCE</scope>
</reference>
<evidence type="ECO:0000256" key="4">
    <source>
        <dbReference type="ARBA" id="ARBA00022454"/>
    </source>
</evidence>
<dbReference type="Proteomes" id="UP000035642">
    <property type="component" value="Unassembled WGS sequence"/>
</dbReference>
<dbReference type="InterPro" id="IPR038751">
    <property type="entry name" value="INTS8"/>
</dbReference>
<comment type="subcellular location">
    <subcellularLocation>
        <location evidence="2">Chromosome</location>
    </subcellularLocation>
    <subcellularLocation>
        <location evidence="1">Nucleus</location>
    </subcellularLocation>
</comment>
<reference evidence="8" key="2">
    <citation type="submission" date="2016-04" db="UniProtKB">
        <authorList>
            <consortium name="WormBaseParasite"/>
        </authorList>
    </citation>
    <scope>IDENTIFICATION</scope>
</reference>
<protein>
    <submittedName>
        <fullName evidence="8">Integrator complex subunit 8</fullName>
    </submittedName>
</protein>
<evidence type="ECO:0000313" key="7">
    <source>
        <dbReference type="Proteomes" id="UP000035642"/>
    </source>
</evidence>
<evidence type="ECO:0000256" key="3">
    <source>
        <dbReference type="ARBA" id="ARBA00007147"/>
    </source>
</evidence>
<evidence type="ECO:0000256" key="2">
    <source>
        <dbReference type="ARBA" id="ARBA00004286"/>
    </source>
</evidence>
<comment type="similarity">
    <text evidence="3">Belongs to the Integrator subunit 8 family.</text>
</comment>
<dbReference type="WBParaSite" id="ACAC_0000010101-mRNA-1">
    <property type="protein sequence ID" value="ACAC_0000010101-mRNA-1"/>
    <property type="gene ID" value="ACAC_0000010101"/>
</dbReference>
<name>A0A158P5S5_ANGCA</name>
<dbReference type="GO" id="GO:0032039">
    <property type="term" value="C:integrator complex"/>
    <property type="evidence" value="ECO:0007669"/>
    <property type="project" value="TreeGrafter"/>
</dbReference>
<evidence type="ECO:0000256" key="1">
    <source>
        <dbReference type="ARBA" id="ARBA00004123"/>
    </source>
</evidence>
<dbReference type="PANTHER" id="PTHR13350:SF1">
    <property type="entry name" value="INTEGRATOR COMPLEX SUBUNIT 8"/>
    <property type="match status" value="1"/>
</dbReference>
<dbReference type="GO" id="GO:0034472">
    <property type="term" value="P:snRNA 3'-end processing"/>
    <property type="evidence" value="ECO:0007669"/>
    <property type="project" value="InterPro"/>
</dbReference>
<dbReference type="PANTHER" id="PTHR13350">
    <property type="entry name" value="INTEGRATOR COMPLEX SUBUNIT 8"/>
    <property type="match status" value="1"/>
</dbReference>
<feature type="domain" description="INTS8 TPR repeats" evidence="6">
    <location>
        <begin position="381"/>
        <end position="629"/>
    </location>
</feature>
<dbReference type="GO" id="GO:0005694">
    <property type="term" value="C:chromosome"/>
    <property type="evidence" value="ECO:0007669"/>
    <property type="project" value="UniProtKB-SubCell"/>
</dbReference>